<comment type="caution">
    <text evidence="8">The sequence shown here is derived from an EMBL/GenBank/DDBJ whole genome shotgun (WGS) entry which is preliminary data.</text>
</comment>
<evidence type="ECO:0000313" key="8">
    <source>
        <dbReference type="EMBL" id="MVB10714.1"/>
    </source>
</evidence>
<keyword evidence="2" id="KW-0813">Transport</keyword>
<keyword evidence="3 6" id="KW-0812">Transmembrane</keyword>
<feature type="transmembrane region" description="Helical" evidence="6">
    <location>
        <begin position="73"/>
        <end position="92"/>
    </location>
</feature>
<dbReference type="GO" id="GO:0005886">
    <property type="term" value="C:plasma membrane"/>
    <property type="evidence" value="ECO:0007669"/>
    <property type="project" value="UniProtKB-SubCell"/>
</dbReference>
<dbReference type="Proteomes" id="UP000469440">
    <property type="component" value="Unassembled WGS sequence"/>
</dbReference>
<sequence>MRKQFEAYRMYLIFSCLYALFYSLNSTVTMVYQVEILHLSPLQLVLTGTAFEASCFLSQVPTGIVADLYSRKLSVILGVGLTGLGFLIQGSIPSYPAVMASQVFLGIGSTFIDGALEAWIADEDRAKGLNTVYLRGAQFGQIGALAGILLSTVLGNLSLVLPILMGGGLMLTLCLFLALSMPEVHFHPAAPEELNSFQKIGFTLRSGIKIIRTKTVLLLLLCMALFTGLASEGYDRLNTDHFLNDTTLPRLGNLKPVTWFGIFGILVMLLSTLVMQFAVKRKKASSSLGSVEQLSLINFFYLLSMLLFGITRNFSLMLLSYLTINTLKALNRPILSALLTNQIDRSVRATVLSTNEQVNSLGEILGGPLIGLLAEKFSVGFGISATVIFLIPVSLLLLIIRNRELKNPAEQT</sequence>
<dbReference type="AlphaFoldDB" id="A0A6N8HXY1"/>
<keyword evidence="5 6" id="KW-0472">Membrane</keyword>
<dbReference type="PANTHER" id="PTHR23530">
    <property type="entry name" value="TRANSPORT PROTEIN-RELATED"/>
    <property type="match status" value="1"/>
</dbReference>
<dbReference type="PANTHER" id="PTHR23530:SF1">
    <property type="entry name" value="PERMEASE, MAJOR FACILITATOR SUPERFAMILY-RELATED"/>
    <property type="match status" value="1"/>
</dbReference>
<keyword evidence="9" id="KW-1185">Reference proteome</keyword>
<dbReference type="RefSeq" id="WP_233452740.1">
    <property type="nucleotide sequence ID" value="NZ_VWXL01000047.1"/>
</dbReference>
<dbReference type="SUPFAM" id="SSF103473">
    <property type="entry name" value="MFS general substrate transporter"/>
    <property type="match status" value="1"/>
</dbReference>
<reference evidence="8 9" key="1">
    <citation type="submission" date="2019-09" db="EMBL/GenBank/DDBJ databases">
        <title>Genome sequence of Clostridium sp. EA1.</title>
        <authorList>
            <person name="Poehlein A."/>
            <person name="Bengelsdorf F.R."/>
            <person name="Daniel R."/>
        </authorList>
    </citation>
    <scope>NUCLEOTIDE SEQUENCE [LARGE SCALE GENOMIC DNA]</scope>
    <source>
        <strain evidence="8 9">EA1</strain>
    </source>
</reference>
<feature type="transmembrane region" description="Helical" evidence="6">
    <location>
        <begin position="377"/>
        <end position="400"/>
    </location>
</feature>
<feature type="transmembrane region" description="Helical" evidence="6">
    <location>
        <begin position="12"/>
        <end position="32"/>
    </location>
</feature>
<dbReference type="InterPro" id="IPR053160">
    <property type="entry name" value="MFS_DHA3_Transporter"/>
</dbReference>
<evidence type="ECO:0000256" key="2">
    <source>
        <dbReference type="ARBA" id="ARBA00022448"/>
    </source>
</evidence>
<gene>
    <name evidence="8" type="ORF">CAFE_14120</name>
</gene>
<feature type="transmembrane region" description="Helical" evidence="6">
    <location>
        <begin position="132"/>
        <end position="153"/>
    </location>
</feature>
<evidence type="ECO:0000313" key="9">
    <source>
        <dbReference type="Proteomes" id="UP000469440"/>
    </source>
</evidence>
<evidence type="ECO:0000256" key="6">
    <source>
        <dbReference type="SAM" id="Phobius"/>
    </source>
</evidence>
<feature type="transmembrane region" description="Helical" evidence="6">
    <location>
        <begin position="299"/>
        <end position="324"/>
    </location>
</feature>
<feature type="domain" description="Major facilitator superfamily (MFS) profile" evidence="7">
    <location>
        <begin position="1"/>
        <end position="403"/>
    </location>
</feature>
<feature type="transmembrane region" description="Helical" evidence="6">
    <location>
        <begin position="215"/>
        <end position="234"/>
    </location>
</feature>
<organism evidence="8 9">
    <name type="scientific">Caproicibacter fermentans</name>
    <dbReference type="NCBI Taxonomy" id="2576756"/>
    <lineage>
        <taxon>Bacteria</taxon>
        <taxon>Bacillati</taxon>
        <taxon>Bacillota</taxon>
        <taxon>Clostridia</taxon>
        <taxon>Eubacteriales</taxon>
        <taxon>Acutalibacteraceae</taxon>
        <taxon>Caproicibacter</taxon>
    </lineage>
</organism>
<feature type="transmembrane region" description="Helical" evidence="6">
    <location>
        <begin position="159"/>
        <end position="179"/>
    </location>
</feature>
<accession>A0A6N8HXY1</accession>
<evidence type="ECO:0000256" key="4">
    <source>
        <dbReference type="ARBA" id="ARBA00022989"/>
    </source>
</evidence>
<dbReference type="InterPro" id="IPR020846">
    <property type="entry name" value="MFS_dom"/>
</dbReference>
<evidence type="ECO:0000259" key="7">
    <source>
        <dbReference type="PROSITE" id="PS50850"/>
    </source>
</evidence>
<feature type="transmembrane region" description="Helical" evidence="6">
    <location>
        <begin position="98"/>
        <end position="120"/>
    </location>
</feature>
<dbReference type="InterPro" id="IPR036259">
    <property type="entry name" value="MFS_trans_sf"/>
</dbReference>
<dbReference type="Gene3D" id="1.20.1250.20">
    <property type="entry name" value="MFS general substrate transporter like domains"/>
    <property type="match status" value="1"/>
</dbReference>
<dbReference type="GO" id="GO:0022857">
    <property type="term" value="F:transmembrane transporter activity"/>
    <property type="evidence" value="ECO:0007669"/>
    <property type="project" value="InterPro"/>
</dbReference>
<dbReference type="EMBL" id="VWXL01000047">
    <property type="protein sequence ID" value="MVB10714.1"/>
    <property type="molecule type" value="Genomic_DNA"/>
</dbReference>
<feature type="transmembrane region" description="Helical" evidence="6">
    <location>
        <begin position="257"/>
        <end position="279"/>
    </location>
</feature>
<feature type="transmembrane region" description="Helical" evidence="6">
    <location>
        <begin position="44"/>
        <end position="66"/>
    </location>
</feature>
<keyword evidence="4 6" id="KW-1133">Transmembrane helix</keyword>
<name>A0A6N8HXY1_9FIRM</name>
<protein>
    <submittedName>
        <fullName evidence="8">Major Facilitator Superfamily protein</fullName>
    </submittedName>
</protein>
<evidence type="ECO:0000256" key="1">
    <source>
        <dbReference type="ARBA" id="ARBA00004651"/>
    </source>
</evidence>
<evidence type="ECO:0000256" key="3">
    <source>
        <dbReference type="ARBA" id="ARBA00022692"/>
    </source>
</evidence>
<proteinExistence type="predicted"/>
<evidence type="ECO:0000256" key="5">
    <source>
        <dbReference type="ARBA" id="ARBA00023136"/>
    </source>
</evidence>
<dbReference type="InterPro" id="IPR011701">
    <property type="entry name" value="MFS"/>
</dbReference>
<dbReference type="PROSITE" id="PS50850">
    <property type="entry name" value="MFS"/>
    <property type="match status" value="1"/>
</dbReference>
<dbReference type="Pfam" id="PF07690">
    <property type="entry name" value="MFS_1"/>
    <property type="match status" value="1"/>
</dbReference>
<comment type="subcellular location">
    <subcellularLocation>
        <location evidence="1">Cell membrane</location>
        <topology evidence="1">Multi-pass membrane protein</topology>
    </subcellularLocation>
</comment>